<dbReference type="InterPro" id="IPR011991">
    <property type="entry name" value="ArsR-like_HTH"/>
</dbReference>
<sequence>MLALIDREKALALETRRKLFEEIRRFPGIHFRELKRRTGLAIGSLQYHLDVLCKTRLVRAEKRGKFVRYFPLIGEPSREERETLSLLREENVRKIVLYIANKKRATNKQLARFLNLSPSTVSFHITKLVSAGLVSKQRKGKKSYFVLTNPALVNDVIISYRKSFLDKLVDSFVETWEEL</sequence>
<dbReference type="EMBL" id="QMWO01000012">
    <property type="protein sequence ID" value="RLG70263.1"/>
    <property type="molecule type" value="Genomic_DNA"/>
</dbReference>
<dbReference type="SMART" id="SM00418">
    <property type="entry name" value="HTH_ARSR"/>
    <property type="match status" value="2"/>
</dbReference>
<dbReference type="SUPFAM" id="SSF46785">
    <property type="entry name" value="Winged helix' DNA-binding domain"/>
    <property type="match status" value="2"/>
</dbReference>
<accession>A0A497JHS1</accession>
<dbReference type="InterPro" id="IPR036388">
    <property type="entry name" value="WH-like_DNA-bd_sf"/>
</dbReference>
<dbReference type="PANTHER" id="PTHR36216:SF1">
    <property type="entry name" value="HTH ARSR-TYPE DOMAIN-CONTAINING PROTEIN"/>
    <property type="match status" value="1"/>
</dbReference>
<dbReference type="InterPro" id="IPR001845">
    <property type="entry name" value="HTH_ArsR_DNA-bd_dom"/>
</dbReference>
<dbReference type="Pfam" id="PF24266">
    <property type="entry name" value="HTH_HVO_0163_N"/>
    <property type="match status" value="1"/>
</dbReference>
<protein>
    <submittedName>
        <fullName evidence="2">Transcriptional regulator</fullName>
    </submittedName>
</protein>
<evidence type="ECO:0000313" key="3">
    <source>
        <dbReference type="Proteomes" id="UP000277633"/>
    </source>
</evidence>
<dbReference type="GO" id="GO:0003700">
    <property type="term" value="F:DNA-binding transcription factor activity"/>
    <property type="evidence" value="ECO:0007669"/>
    <property type="project" value="InterPro"/>
</dbReference>
<reference evidence="2 3" key="1">
    <citation type="submission" date="2018-06" db="EMBL/GenBank/DDBJ databases">
        <title>Extensive metabolic versatility and redundancy in microbially diverse, dynamic hydrothermal sediments.</title>
        <authorList>
            <person name="Dombrowski N."/>
            <person name="Teske A."/>
            <person name="Baker B.J."/>
        </authorList>
    </citation>
    <scope>NUCLEOTIDE SEQUENCE [LARGE SCALE GENOMIC DNA]</scope>
    <source>
        <strain evidence="2">B9_G13</strain>
    </source>
</reference>
<dbReference type="Proteomes" id="UP000277633">
    <property type="component" value="Unassembled WGS sequence"/>
</dbReference>
<evidence type="ECO:0000313" key="2">
    <source>
        <dbReference type="EMBL" id="RLG70263.1"/>
    </source>
</evidence>
<comment type="caution">
    <text evidence="2">The sequence shown here is derived from an EMBL/GenBank/DDBJ whole genome shotgun (WGS) entry which is preliminary data.</text>
</comment>
<dbReference type="PROSITE" id="PS50987">
    <property type="entry name" value="HTH_ARSR_2"/>
    <property type="match status" value="1"/>
</dbReference>
<name>A0A497JHS1_9ARCH</name>
<dbReference type="Gene3D" id="1.10.10.10">
    <property type="entry name" value="Winged helix-like DNA-binding domain superfamily/Winged helix DNA-binding domain"/>
    <property type="match status" value="2"/>
</dbReference>
<evidence type="ECO:0000259" key="1">
    <source>
        <dbReference type="PROSITE" id="PS50987"/>
    </source>
</evidence>
<dbReference type="Pfam" id="PF13412">
    <property type="entry name" value="HTH_24"/>
    <property type="match status" value="1"/>
</dbReference>
<gene>
    <name evidence="2" type="ORF">DRO07_00585</name>
</gene>
<dbReference type="InterPro" id="IPR036390">
    <property type="entry name" value="WH_DNA-bd_sf"/>
</dbReference>
<feature type="domain" description="HTH arsR-type" evidence="1">
    <location>
        <begin position="72"/>
        <end position="167"/>
    </location>
</feature>
<dbReference type="InterPro" id="IPR056504">
    <property type="entry name" value="HTH_HVO_0163_N"/>
</dbReference>
<dbReference type="CDD" id="cd00090">
    <property type="entry name" value="HTH_ARSR"/>
    <property type="match status" value="2"/>
</dbReference>
<proteinExistence type="predicted"/>
<dbReference type="AlphaFoldDB" id="A0A497JHS1"/>
<dbReference type="PANTHER" id="PTHR36216">
    <property type="entry name" value="TRANSCRIPTIONAL REGULATOR, TRMB"/>
    <property type="match status" value="1"/>
</dbReference>
<organism evidence="2 3">
    <name type="scientific">Candidatus Iainarchaeum sp</name>
    <dbReference type="NCBI Taxonomy" id="3101447"/>
    <lineage>
        <taxon>Archaea</taxon>
        <taxon>Candidatus Iainarchaeota</taxon>
        <taxon>Candidatus Iainarchaeia</taxon>
        <taxon>Candidatus Iainarchaeales</taxon>
        <taxon>Candidatus Iainarchaeaceae</taxon>
        <taxon>Candidatus Iainarchaeum</taxon>
    </lineage>
</organism>